<dbReference type="InParanoid" id="F4NZY8"/>
<keyword evidence="2" id="KW-1185">Reference proteome</keyword>
<accession>F4NZY8</accession>
<sequence>MAASQNEHEISYPRFSTTDDLIYALMDLYSDIQQLSYNLHINQAQSARLLARLSLVNQELAACEHDLVRPSSKLEHALYRLLSFLQQVKAFYTRYSDSLWFHTVMHCTNDRLEFLRLPMAISV</sequence>
<dbReference type="HOGENOM" id="CLU_2014837_0_0_1"/>
<dbReference type="GeneID" id="18242925"/>
<dbReference type="Proteomes" id="UP000007241">
    <property type="component" value="Unassembled WGS sequence"/>
</dbReference>
<dbReference type="RefSeq" id="XP_006678108.1">
    <property type="nucleotide sequence ID" value="XM_006678045.1"/>
</dbReference>
<name>F4NZY8_BATDJ</name>
<dbReference type="EMBL" id="GL882882">
    <property type="protein sequence ID" value="EGF81170.1"/>
    <property type="molecule type" value="Genomic_DNA"/>
</dbReference>
<reference evidence="1 2" key="1">
    <citation type="submission" date="2009-12" db="EMBL/GenBank/DDBJ databases">
        <title>The draft genome of Batrachochytrium dendrobatidis.</title>
        <authorList>
            <consortium name="US DOE Joint Genome Institute (JGI-PGF)"/>
            <person name="Kuo A."/>
            <person name="Salamov A."/>
            <person name="Schmutz J."/>
            <person name="Lucas S."/>
            <person name="Pitluck S."/>
            <person name="Rosenblum E."/>
            <person name="Stajich J."/>
            <person name="Eisen M."/>
            <person name="Grigoriev I.V."/>
        </authorList>
    </citation>
    <scope>NUCLEOTIDE SEQUENCE [LARGE SCALE GENOMIC DNA]</scope>
    <source>
        <strain evidence="2">JAM81 / FGSC 10211</strain>
    </source>
</reference>
<organism evidence="1 2">
    <name type="scientific">Batrachochytrium dendrobatidis (strain JAM81 / FGSC 10211)</name>
    <name type="common">Frog chytrid fungus</name>
    <dbReference type="NCBI Taxonomy" id="684364"/>
    <lineage>
        <taxon>Eukaryota</taxon>
        <taxon>Fungi</taxon>
        <taxon>Fungi incertae sedis</taxon>
        <taxon>Chytridiomycota</taxon>
        <taxon>Chytridiomycota incertae sedis</taxon>
        <taxon>Chytridiomycetes</taxon>
        <taxon>Rhizophydiales</taxon>
        <taxon>Rhizophydiales incertae sedis</taxon>
        <taxon>Batrachochytrium</taxon>
    </lineage>
</organism>
<proteinExistence type="predicted"/>
<dbReference type="AlphaFoldDB" id="F4NZY8"/>
<evidence type="ECO:0000313" key="2">
    <source>
        <dbReference type="Proteomes" id="UP000007241"/>
    </source>
</evidence>
<dbReference type="STRING" id="684364.F4NZY8"/>
<protein>
    <submittedName>
        <fullName evidence="1">Uncharacterized protein</fullName>
    </submittedName>
</protein>
<gene>
    <name evidence="1" type="ORF">BATDEDRAFT_87830</name>
</gene>
<evidence type="ECO:0000313" key="1">
    <source>
        <dbReference type="EMBL" id="EGF81170.1"/>
    </source>
</evidence>